<comment type="subcellular location">
    <subcellularLocation>
        <location evidence="7">Cell inner membrane</location>
        <topology evidence="7">Multi-pass membrane protein</topology>
    </subcellularLocation>
    <subcellularLocation>
        <location evidence="1">Cell membrane</location>
        <topology evidence="1">Multi-pass membrane protein</topology>
    </subcellularLocation>
</comment>
<evidence type="ECO:0000256" key="2">
    <source>
        <dbReference type="ARBA" id="ARBA00009784"/>
    </source>
</evidence>
<dbReference type="eggNOG" id="COG2095">
    <property type="taxonomic scope" value="Bacteria"/>
</dbReference>
<organism evidence="8 9">
    <name type="scientific">Oleidesulfovibrio alaskensis (strain ATCC BAA-1058 / DSM 17464 / G20)</name>
    <name type="common">Desulfovibrio alaskensis</name>
    <dbReference type="NCBI Taxonomy" id="207559"/>
    <lineage>
        <taxon>Bacteria</taxon>
        <taxon>Pseudomonadati</taxon>
        <taxon>Thermodesulfobacteriota</taxon>
        <taxon>Desulfovibrionia</taxon>
        <taxon>Desulfovibrionales</taxon>
        <taxon>Desulfovibrionaceae</taxon>
        <taxon>Oleidesulfovibrio</taxon>
    </lineage>
</organism>
<dbReference type="InterPro" id="IPR002771">
    <property type="entry name" value="Multi_antbiot-R_MarC"/>
</dbReference>
<feature type="transmembrane region" description="Helical" evidence="7">
    <location>
        <begin position="112"/>
        <end position="134"/>
    </location>
</feature>
<dbReference type="EMBL" id="CP000112">
    <property type="protein sequence ID" value="ABB38637.1"/>
    <property type="molecule type" value="Genomic_DNA"/>
</dbReference>
<keyword evidence="6 7" id="KW-0472">Membrane</keyword>
<evidence type="ECO:0000256" key="6">
    <source>
        <dbReference type="ARBA" id="ARBA00023136"/>
    </source>
</evidence>
<keyword evidence="4 7" id="KW-0812">Transmembrane</keyword>
<evidence type="ECO:0000256" key="4">
    <source>
        <dbReference type="ARBA" id="ARBA00022692"/>
    </source>
</evidence>
<comment type="caution">
    <text evidence="7">Lacks conserved residue(s) required for the propagation of feature annotation.</text>
</comment>
<dbReference type="AlphaFoldDB" id="Q310K9"/>
<name>Q310K9_OLEA2</name>
<accession>Q310K9</accession>
<feature type="transmembrane region" description="Helical" evidence="7">
    <location>
        <begin position="12"/>
        <end position="31"/>
    </location>
</feature>
<keyword evidence="3" id="KW-1003">Cell membrane</keyword>
<evidence type="ECO:0000313" key="9">
    <source>
        <dbReference type="Proteomes" id="UP000002710"/>
    </source>
</evidence>
<evidence type="ECO:0000256" key="3">
    <source>
        <dbReference type="ARBA" id="ARBA00022475"/>
    </source>
</evidence>
<proteinExistence type="inferred from homology"/>
<comment type="similarity">
    <text evidence="2 7">Belongs to the UPF0056 (MarC) family.</text>
</comment>
<gene>
    <name evidence="8" type="ordered locus">Dde_1840</name>
</gene>
<evidence type="ECO:0000256" key="7">
    <source>
        <dbReference type="RuleBase" id="RU362048"/>
    </source>
</evidence>
<evidence type="ECO:0000256" key="1">
    <source>
        <dbReference type="ARBA" id="ARBA00004651"/>
    </source>
</evidence>
<feature type="transmembrane region" description="Helical" evidence="7">
    <location>
        <begin position="140"/>
        <end position="160"/>
    </location>
</feature>
<dbReference type="Proteomes" id="UP000002710">
    <property type="component" value="Chromosome"/>
</dbReference>
<evidence type="ECO:0000256" key="5">
    <source>
        <dbReference type="ARBA" id="ARBA00022989"/>
    </source>
</evidence>
<evidence type="ECO:0000313" key="8">
    <source>
        <dbReference type="EMBL" id="ABB38637.1"/>
    </source>
</evidence>
<dbReference type="HOGENOM" id="CLU_079909_2_1_7"/>
<keyword evidence="9" id="KW-1185">Reference proteome</keyword>
<keyword evidence="5 7" id="KW-1133">Transmembrane helix</keyword>
<feature type="transmembrane region" description="Helical" evidence="7">
    <location>
        <begin position="43"/>
        <end position="69"/>
    </location>
</feature>
<dbReference type="KEGG" id="dde:Dde_1840"/>
<reference evidence="8 9" key="1">
    <citation type="journal article" date="2011" name="J. Bacteriol.">
        <title>Complete genome sequence and updated annotation of Desulfovibrio alaskensis G20.</title>
        <authorList>
            <person name="Hauser L.J."/>
            <person name="Land M.L."/>
            <person name="Brown S.D."/>
            <person name="Larimer F."/>
            <person name="Keller K.L."/>
            <person name="Rapp-Giles B.J."/>
            <person name="Price M.N."/>
            <person name="Lin M."/>
            <person name="Bruce D.C."/>
            <person name="Detter J.C."/>
            <person name="Tapia R."/>
            <person name="Han C.S."/>
            <person name="Goodwin L.A."/>
            <person name="Cheng J.F."/>
            <person name="Pitluck S."/>
            <person name="Copeland A."/>
            <person name="Lucas S."/>
            <person name="Nolan M."/>
            <person name="Lapidus A.L."/>
            <person name="Palumbo A.V."/>
            <person name="Wall J.D."/>
        </authorList>
    </citation>
    <scope>NUCLEOTIDE SEQUENCE [LARGE SCALE GENOMIC DNA]</scope>
    <source>
        <strain evidence="9">ATCC BAA 1058 / DSM 17464 / G20</strain>
    </source>
</reference>
<dbReference type="NCBIfam" id="TIGR00427">
    <property type="entry name" value="NAAT family transporter"/>
    <property type="match status" value="1"/>
</dbReference>
<dbReference type="PANTHER" id="PTHR33508">
    <property type="entry name" value="UPF0056 MEMBRANE PROTEIN YHCE"/>
    <property type="match status" value="1"/>
</dbReference>
<dbReference type="GO" id="GO:0005886">
    <property type="term" value="C:plasma membrane"/>
    <property type="evidence" value="ECO:0007669"/>
    <property type="project" value="UniProtKB-SubCell"/>
</dbReference>
<dbReference type="RefSeq" id="WP_011367764.1">
    <property type="nucleotide sequence ID" value="NC_007519.1"/>
</dbReference>
<dbReference type="PANTHER" id="PTHR33508:SF1">
    <property type="entry name" value="UPF0056 MEMBRANE PROTEIN YHCE"/>
    <property type="match status" value="1"/>
</dbReference>
<sequence length="200" mass="21313">MPDAVNLFVSTAIKFFFLLTPFFGLTMFLAMTEHMDRKQQRKIAVRCIVSVVIISMVLFHFGDIIFSLFGITLDAFRIGAGALLFLSAVNLIRGPSGTVGASAEGDISVVPLAMPIVVGPATIGTLLVMGATMHGTTTRLIGSFALVTAILALGILFFMAPALERILGRTGLSIMTKITGLILSALSAQIIFTGVRNFLM</sequence>
<dbReference type="Pfam" id="PF01914">
    <property type="entry name" value="MarC"/>
    <property type="match status" value="1"/>
</dbReference>
<dbReference type="STRING" id="207559.Dde_1840"/>
<feature type="transmembrane region" description="Helical" evidence="7">
    <location>
        <begin position="172"/>
        <end position="192"/>
    </location>
</feature>
<protein>
    <recommendedName>
        <fullName evidence="7">UPF0056 inner membrane protein</fullName>
    </recommendedName>
</protein>